<reference evidence="2" key="1">
    <citation type="journal article" date="2012" name="PLoS ONE">
        <title>The success of Acinetobacter species; genetic, metabolic and virulence attributes.</title>
        <authorList>
            <person name="Peleg A.Y."/>
            <person name="de Breij A."/>
            <person name="Adams M.D."/>
            <person name="Cerqueira G.M."/>
            <person name="Mocali S."/>
            <person name="Galardini M."/>
            <person name="Nibbering P.H."/>
            <person name="Earl A.M."/>
            <person name="Ward D.V."/>
            <person name="Paterson D.L."/>
            <person name="Seifert H."/>
            <person name="Dijkshoorn L."/>
        </authorList>
    </citation>
    <scope>NUCLEOTIDE SEQUENCE [LARGE SCALE GENOMIC DNA]</scope>
    <source>
        <strain evidence="2">SH046</strain>
    </source>
</reference>
<sequence length="64" mass="7482">MKRKSLYVHIVHLWQMRTSTKTISCPLECLRSSHAYSVTFDNGKEFSEHSRITDACIDTYFVDP</sequence>
<dbReference type="Proteomes" id="UP000012047">
    <property type="component" value="Unassembled WGS sequence"/>
</dbReference>
<gene>
    <name evidence="1" type="ORF">HMPREF0016_02992</name>
</gene>
<dbReference type="EMBL" id="GG704973">
    <property type="protein sequence ID" value="EEY94856.1"/>
    <property type="molecule type" value="Genomic_DNA"/>
</dbReference>
<proteinExistence type="predicted"/>
<dbReference type="HOGENOM" id="CLU_2857438_0_0_6"/>
<dbReference type="AlphaFoldDB" id="D0SGL9"/>
<evidence type="ECO:0000313" key="2">
    <source>
        <dbReference type="Proteomes" id="UP000012047"/>
    </source>
</evidence>
<evidence type="ECO:0000313" key="1">
    <source>
        <dbReference type="EMBL" id="EEY94856.1"/>
    </source>
</evidence>
<name>D0SGL9_ACIJO</name>
<accession>D0SGL9</accession>
<protein>
    <submittedName>
        <fullName evidence="1">Uncharacterized protein</fullName>
    </submittedName>
</protein>
<organism evidence="1 2">
    <name type="scientific">Acinetobacter johnsonii SH046</name>
    <dbReference type="NCBI Taxonomy" id="575586"/>
    <lineage>
        <taxon>Bacteria</taxon>
        <taxon>Pseudomonadati</taxon>
        <taxon>Pseudomonadota</taxon>
        <taxon>Gammaproteobacteria</taxon>
        <taxon>Moraxellales</taxon>
        <taxon>Moraxellaceae</taxon>
        <taxon>Acinetobacter</taxon>
    </lineage>
</organism>